<dbReference type="Proteomes" id="UP000824120">
    <property type="component" value="Chromosome 10"/>
</dbReference>
<dbReference type="PANTHER" id="PTHR43383:SF2">
    <property type="entry name" value="AMIDOHYDROLASE 2 FAMILY PROTEIN"/>
    <property type="match status" value="1"/>
</dbReference>
<evidence type="ECO:0000313" key="1">
    <source>
        <dbReference type="EMBL" id="KAG5583032.1"/>
    </source>
</evidence>
<comment type="caution">
    <text evidence="1">The sequence shown here is derived from an EMBL/GenBank/DDBJ whole genome shotgun (WGS) entry which is preliminary data.</text>
</comment>
<dbReference type="PANTHER" id="PTHR43383">
    <property type="entry name" value="NODULIN 6"/>
    <property type="match status" value="1"/>
</dbReference>
<dbReference type="AlphaFoldDB" id="A0A9J5X7U3"/>
<evidence type="ECO:0000313" key="2">
    <source>
        <dbReference type="Proteomes" id="UP000824120"/>
    </source>
</evidence>
<protein>
    <submittedName>
        <fullName evidence="1">Uncharacterized protein</fullName>
    </submittedName>
</protein>
<accession>A0A9J5X7U3</accession>
<dbReference type="OrthoDB" id="77835at2759"/>
<organism evidence="1 2">
    <name type="scientific">Solanum commersonii</name>
    <name type="common">Commerson's wild potato</name>
    <name type="synonym">Commerson's nightshade</name>
    <dbReference type="NCBI Taxonomy" id="4109"/>
    <lineage>
        <taxon>Eukaryota</taxon>
        <taxon>Viridiplantae</taxon>
        <taxon>Streptophyta</taxon>
        <taxon>Embryophyta</taxon>
        <taxon>Tracheophyta</taxon>
        <taxon>Spermatophyta</taxon>
        <taxon>Magnoliopsida</taxon>
        <taxon>eudicotyledons</taxon>
        <taxon>Gunneridae</taxon>
        <taxon>Pentapetalae</taxon>
        <taxon>asterids</taxon>
        <taxon>lamiids</taxon>
        <taxon>Solanales</taxon>
        <taxon>Solanaceae</taxon>
        <taxon>Solanoideae</taxon>
        <taxon>Solaneae</taxon>
        <taxon>Solanum</taxon>
    </lineage>
</organism>
<sequence length="67" mass="8031">MRNKQQEMVLADMYIEPGKVWEYCPREALRRVSKVLKDEFDLVVNAGFENEFYLLKSILRYVSQVFP</sequence>
<dbReference type="EMBL" id="JACXVP010000010">
    <property type="protein sequence ID" value="KAG5583032.1"/>
    <property type="molecule type" value="Genomic_DNA"/>
</dbReference>
<dbReference type="GO" id="GO:0003824">
    <property type="term" value="F:catalytic activity"/>
    <property type="evidence" value="ECO:0007669"/>
    <property type="project" value="InterPro"/>
</dbReference>
<gene>
    <name evidence="1" type="ORF">H5410_053659</name>
</gene>
<dbReference type="InterPro" id="IPR014746">
    <property type="entry name" value="Gln_synth/guanido_kin_cat_dom"/>
</dbReference>
<keyword evidence="2" id="KW-1185">Reference proteome</keyword>
<reference evidence="1 2" key="1">
    <citation type="submission" date="2020-09" db="EMBL/GenBank/DDBJ databases">
        <title>De no assembly of potato wild relative species, Solanum commersonii.</title>
        <authorList>
            <person name="Cho K."/>
        </authorList>
    </citation>
    <scope>NUCLEOTIDE SEQUENCE [LARGE SCALE GENOMIC DNA]</scope>
    <source>
        <strain evidence="1">LZ3.2</strain>
        <tissue evidence="1">Leaf</tissue>
    </source>
</reference>
<dbReference type="Gene3D" id="3.30.590.10">
    <property type="entry name" value="Glutamine synthetase/guanido kinase, catalytic domain"/>
    <property type="match status" value="1"/>
</dbReference>
<dbReference type="SUPFAM" id="SSF55931">
    <property type="entry name" value="Glutamine synthetase/guanido kinase"/>
    <property type="match status" value="1"/>
</dbReference>
<name>A0A9J5X7U3_SOLCO</name>
<proteinExistence type="predicted"/>